<dbReference type="Proteomes" id="UP001221898">
    <property type="component" value="Unassembled WGS sequence"/>
</dbReference>
<dbReference type="AlphaFoldDB" id="A0AAD7W7J4"/>
<organism evidence="1 2">
    <name type="scientific">Aldrovandia affinis</name>
    <dbReference type="NCBI Taxonomy" id="143900"/>
    <lineage>
        <taxon>Eukaryota</taxon>
        <taxon>Metazoa</taxon>
        <taxon>Chordata</taxon>
        <taxon>Craniata</taxon>
        <taxon>Vertebrata</taxon>
        <taxon>Euteleostomi</taxon>
        <taxon>Actinopterygii</taxon>
        <taxon>Neopterygii</taxon>
        <taxon>Teleostei</taxon>
        <taxon>Notacanthiformes</taxon>
        <taxon>Halosauridae</taxon>
        <taxon>Aldrovandia</taxon>
    </lineage>
</organism>
<evidence type="ECO:0000313" key="1">
    <source>
        <dbReference type="EMBL" id="KAJ8386727.1"/>
    </source>
</evidence>
<comment type="caution">
    <text evidence="1">The sequence shown here is derived from an EMBL/GenBank/DDBJ whole genome shotgun (WGS) entry which is preliminary data.</text>
</comment>
<gene>
    <name evidence="1" type="ORF">AAFF_G00166760</name>
</gene>
<evidence type="ECO:0000313" key="2">
    <source>
        <dbReference type="Proteomes" id="UP001221898"/>
    </source>
</evidence>
<sequence>MVSRFTFAPWCHRRAASRTSRLTTPPPPECRRQNGVVYSSLSAAPTLAVSQGRLGVSCDICESKEGICAFQCRGLDPDLPPDSNDDQTAF</sequence>
<proteinExistence type="predicted"/>
<accession>A0AAD7W7J4</accession>
<keyword evidence="2" id="KW-1185">Reference proteome</keyword>
<protein>
    <submittedName>
        <fullName evidence="1">Uncharacterized protein</fullName>
    </submittedName>
</protein>
<dbReference type="EMBL" id="JAINUG010000223">
    <property type="protein sequence ID" value="KAJ8386727.1"/>
    <property type="molecule type" value="Genomic_DNA"/>
</dbReference>
<name>A0AAD7W7J4_9TELE</name>
<reference evidence="1" key="1">
    <citation type="journal article" date="2023" name="Science">
        <title>Genome structures resolve the early diversification of teleost fishes.</title>
        <authorList>
            <person name="Parey E."/>
            <person name="Louis A."/>
            <person name="Montfort J."/>
            <person name="Bouchez O."/>
            <person name="Roques C."/>
            <person name="Iampietro C."/>
            <person name="Lluch J."/>
            <person name="Castinel A."/>
            <person name="Donnadieu C."/>
            <person name="Desvignes T."/>
            <person name="Floi Bucao C."/>
            <person name="Jouanno E."/>
            <person name="Wen M."/>
            <person name="Mejri S."/>
            <person name="Dirks R."/>
            <person name="Jansen H."/>
            <person name="Henkel C."/>
            <person name="Chen W.J."/>
            <person name="Zahm M."/>
            <person name="Cabau C."/>
            <person name="Klopp C."/>
            <person name="Thompson A.W."/>
            <person name="Robinson-Rechavi M."/>
            <person name="Braasch I."/>
            <person name="Lecointre G."/>
            <person name="Bobe J."/>
            <person name="Postlethwait J.H."/>
            <person name="Berthelot C."/>
            <person name="Roest Crollius H."/>
            <person name="Guiguen Y."/>
        </authorList>
    </citation>
    <scope>NUCLEOTIDE SEQUENCE</scope>
    <source>
        <strain evidence="1">NC1722</strain>
    </source>
</reference>